<feature type="compositionally biased region" description="Polar residues" evidence="1">
    <location>
        <begin position="422"/>
        <end position="438"/>
    </location>
</feature>
<accession>A0A267E7K6</accession>
<evidence type="ECO:0000256" key="1">
    <source>
        <dbReference type="SAM" id="MobiDB-lite"/>
    </source>
</evidence>
<organism evidence="3 4">
    <name type="scientific">Macrostomum lignano</name>
    <dbReference type="NCBI Taxonomy" id="282301"/>
    <lineage>
        <taxon>Eukaryota</taxon>
        <taxon>Metazoa</taxon>
        <taxon>Spiralia</taxon>
        <taxon>Lophotrochozoa</taxon>
        <taxon>Platyhelminthes</taxon>
        <taxon>Rhabditophora</taxon>
        <taxon>Macrostomorpha</taxon>
        <taxon>Macrostomida</taxon>
        <taxon>Macrostomidae</taxon>
        <taxon>Macrostomum</taxon>
    </lineage>
</organism>
<keyword evidence="2" id="KW-0732">Signal</keyword>
<keyword evidence="4" id="KW-1185">Reference proteome</keyword>
<evidence type="ECO:0000256" key="2">
    <source>
        <dbReference type="SAM" id="SignalP"/>
    </source>
</evidence>
<dbReference type="EMBL" id="NIVC01002494">
    <property type="protein sequence ID" value="PAA57396.1"/>
    <property type="molecule type" value="Genomic_DNA"/>
</dbReference>
<gene>
    <name evidence="3" type="ORF">BOX15_Mlig010296g1</name>
</gene>
<protein>
    <submittedName>
        <fullName evidence="3">Uncharacterized protein</fullName>
    </submittedName>
</protein>
<evidence type="ECO:0000313" key="4">
    <source>
        <dbReference type="Proteomes" id="UP000215902"/>
    </source>
</evidence>
<feature type="region of interest" description="Disordered" evidence="1">
    <location>
        <begin position="414"/>
        <end position="460"/>
    </location>
</feature>
<comment type="caution">
    <text evidence="3">The sequence shown here is derived from an EMBL/GenBank/DDBJ whole genome shotgun (WGS) entry which is preliminary data.</text>
</comment>
<proteinExistence type="predicted"/>
<dbReference type="Proteomes" id="UP000215902">
    <property type="component" value="Unassembled WGS sequence"/>
</dbReference>
<feature type="chain" id="PRO_5011995116" evidence="2">
    <location>
        <begin position="24"/>
        <end position="493"/>
    </location>
</feature>
<feature type="signal peptide" evidence="2">
    <location>
        <begin position="1"/>
        <end position="23"/>
    </location>
</feature>
<sequence>MRLKNASTIFMTFLAAFCIQLDASSKLHLADDGYYNDLLVFVQISADGNVQEKQLDLRQLDPVEFDVSARSNVVFSLFLPSDPAKVGSLRLMLRSPSGRTFSCSGGSSAVCTVDVAVGSVTMQIPDAEVESGKWTLANLAVGLARRIRRQAASNMRIVITANQFGMLPEGTILKVKPNKVTMVKYDTSISVDVYFLLKPKIQYRMYAVVTAGGTEVARFCLFQQHNNEEVFTAQVPLYAVQKAGQYAVAVNVHTSKMAESAGTLTVQAEDPNFDRRRIVPETVTGVYESNLNNASKKFEIKWNPAEDPSGLLPPKAEVPLYSIRYQKSGDNCAISKGRSYYFCPELAVTNQSSVNIYSQYMALNEPQMWVSVIAISAANVSSAPSIPLYIYAKTMTSLKEPFAVDKTQWCELPNTTTSTSTPHNSLDPTVTQSLTNDPNKAKSTANSTAKSSPRNSTQAKSSAQLNVDLSWLSAGTVCSLAVLTVSAQQWLIQ</sequence>
<reference evidence="3 4" key="1">
    <citation type="submission" date="2017-06" db="EMBL/GenBank/DDBJ databases">
        <title>A platform for efficient transgenesis in Macrostomum lignano, a flatworm model organism for stem cell research.</title>
        <authorList>
            <person name="Berezikov E."/>
        </authorList>
    </citation>
    <scope>NUCLEOTIDE SEQUENCE [LARGE SCALE GENOMIC DNA]</scope>
    <source>
        <strain evidence="3">DV1</strain>
        <tissue evidence="3">Whole organism</tissue>
    </source>
</reference>
<feature type="compositionally biased region" description="Low complexity" evidence="1">
    <location>
        <begin position="441"/>
        <end position="452"/>
    </location>
</feature>
<name>A0A267E7K6_9PLAT</name>
<evidence type="ECO:0000313" key="3">
    <source>
        <dbReference type="EMBL" id="PAA57396.1"/>
    </source>
</evidence>
<dbReference type="AlphaFoldDB" id="A0A267E7K6"/>